<dbReference type="KEGG" id="cqu:CpipJ_CPIJ016755"/>
<dbReference type="PANTHER" id="PTHR47537">
    <property type="entry name" value="CUBILIN"/>
    <property type="match status" value="1"/>
</dbReference>
<dbReference type="Gene3D" id="1.10.10.250">
    <property type="entry name" value="Ribosomal protein L11, C-terminal domain"/>
    <property type="match status" value="1"/>
</dbReference>
<name>B0XBM0_CULQU</name>
<protein>
    <recommendedName>
        <fullName evidence="1">DUF7805 domain-containing protein</fullName>
    </recommendedName>
</protein>
<dbReference type="STRING" id="7176.B0XBM0"/>
<dbReference type="GO" id="GO:0005886">
    <property type="term" value="C:plasma membrane"/>
    <property type="evidence" value="ECO:0007669"/>
    <property type="project" value="TreeGrafter"/>
</dbReference>
<dbReference type="InterPro" id="IPR036769">
    <property type="entry name" value="Ribosomal_uL11_C_sf"/>
</dbReference>
<dbReference type="OrthoDB" id="10037824at2759"/>
<dbReference type="EnsemblMetazoa" id="CPIJ016755-RA">
    <property type="protein sequence ID" value="CPIJ016755-PA"/>
    <property type="gene ID" value="CPIJ016755"/>
</dbReference>
<evidence type="ECO:0000313" key="4">
    <source>
        <dbReference type="Proteomes" id="UP000002320"/>
    </source>
</evidence>
<dbReference type="VEuPathDB" id="VectorBase:CQUJHB016917"/>
<evidence type="ECO:0000313" key="3">
    <source>
        <dbReference type="EnsemblMetazoa" id="CPIJ016755-PA"/>
    </source>
</evidence>
<dbReference type="InterPro" id="IPR056707">
    <property type="entry name" value="DUF7805"/>
</dbReference>
<evidence type="ECO:0000313" key="2">
    <source>
        <dbReference type="EMBL" id="EDS44369.1"/>
    </source>
</evidence>
<dbReference type="eggNOG" id="KOG0886">
    <property type="taxonomic scope" value="Eukaryota"/>
</dbReference>
<accession>B0XBM0</accession>
<dbReference type="AlphaFoldDB" id="B0XBM0"/>
<dbReference type="Pfam" id="PF25090">
    <property type="entry name" value="DUF7805"/>
    <property type="match status" value="1"/>
</dbReference>
<dbReference type="HOGENOM" id="CLU_963960_0_0_1"/>
<proteinExistence type="predicted"/>
<feature type="domain" description="DUF7805" evidence="1">
    <location>
        <begin position="79"/>
        <end position="192"/>
    </location>
</feature>
<keyword evidence="4" id="KW-1185">Reference proteome</keyword>
<dbReference type="PANTHER" id="PTHR47537:SF4">
    <property type="entry name" value="GH12701P"/>
    <property type="match status" value="1"/>
</dbReference>
<reference evidence="3" key="2">
    <citation type="submission" date="2021-02" db="UniProtKB">
        <authorList>
            <consortium name="EnsemblMetazoa"/>
        </authorList>
    </citation>
    <scope>IDENTIFICATION</scope>
    <source>
        <strain evidence="3">JHB</strain>
    </source>
</reference>
<dbReference type="EMBL" id="DS232642">
    <property type="protein sequence ID" value="EDS44369.1"/>
    <property type="molecule type" value="Genomic_DNA"/>
</dbReference>
<dbReference type="VEuPathDB" id="VectorBase:CPIJ016755"/>
<dbReference type="InParanoid" id="B0XBM0"/>
<sequence>MVAAILAPKSRFSNDRGPIVFPRGCICNSINRSSCRSCSAQFSAEKMTAHDDPDTLNYEMIFEFIKAPIICKDERRKDAVTMVSRNQLWLIEPPHEKYLYVRQRSLLLPKNNSAVTLEYNTSLSTVTSIRFATKAHIVITNSEGVSEKACPLSDDTCHRHVVEVFSNGLTRKHPHFRFEPRNSSLTINALSTALTAAKEYPIQFPDLNACVNESIWCDGIAGEALLQLPAEILAGFARMVLLCTMSRELSGTCKEELGTIHSLSCTTDGRALNDVIDDISSGAMECPAE</sequence>
<gene>
    <name evidence="3" type="primary">6050430</name>
    <name evidence="2" type="ORF">CpipJ_CPIJ016755</name>
</gene>
<dbReference type="Proteomes" id="UP000002320">
    <property type="component" value="Unassembled WGS sequence"/>
</dbReference>
<evidence type="ECO:0000259" key="1">
    <source>
        <dbReference type="Pfam" id="PF25090"/>
    </source>
</evidence>
<reference evidence="2" key="1">
    <citation type="submission" date="2007-03" db="EMBL/GenBank/DDBJ databases">
        <title>Annotation of Culex pipiens quinquefasciatus.</title>
        <authorList>
            <consortium name="The Broad Institute Genome Sequencing Platform"/>
            <person name="Atkinson P.W."/>
            <person name="Hemingway J."/>
            <person name="Christensen B.M."/>
            <person name="Higgs S."/>
            <person name="Kodira C."/>
            <person name="Hannick L."/>
            <person name="Megy K."/>
            <person name="O'Leary S."/>
            <person name="Pearson M."/>
            <person name="Haas B.J."/>
            <person name="Mauceli E."/>
            <person name="Wortman J.R."/>
            <person name="Lee N.H."/>
            <person name="Guigo R."/>
            <person name="Stanke M."/>
            <person name="Alvarado L."/>
            <person name="Amedeo P."/>
            <person name="Antoine C.H."/>
            <person name="Arensburger P."/>
            <person name="Bidwell S.L."/>
            <person name="Crawford M."/>
            <person name="Camaro F."/>
            <person name="Devon K."/>
            <person name="Engels R."/>
            <person name="Hammond M."/>
            <person name="Howarth C."/>
            <person name="Koehrsen M."/>
            <person name="Lawson D."/>
            <person name="Montgomery P."/>
            <person name="Nene V."/>
            <person name="Nusbaum C."/>
            <person name="Puiu D."/>
            <person name="Romero-Severson J."/>
            <person name="Severson D.W."/>
            <person name="Shumway M."/>
            <person name="Sisk P."/>
            <person name="Stolte C."/>
            <person name="Zeng Q."/>
            <person name="Eisenstadt E."/>
            <person name="Fraser-Liggett C."/>
            <person name="Strausberg R."/>
            <person name="Galagan J."/>
            <person name="Birren B."/>
            <person name="Collins F.H."/>
        </authorList>
    </citation>
    <scope>NUCLEOTIDE SEQUENCE [LARGE SCALE GENOMIC DNA]</scope>
    <source>
        <strain evidence="2">JHB</strain>
    </source>
</reference>
<organism>
    <name type="scientific">Culex quinquefasciatus</name>
    <name type="common">Southern house mosquito</name>
    <name type="synonym">Culex pungens</name>
    <dbReference type="NCBI Taxonomy" id="7176"/>
    <lineage>
        <taxon>Eukaryota</taxon>
        <taxon>Metazoa</taxon>
        <taxon>Ecdysozoa</taxon>
        <taxon>Arthropoda</taxon>
        <taxon>Hexapoda</taxon>
        <taxon>Insecta</taxon>
        <taxon>Pterygota</taxon>
        <taxon>Neoptera</taxon>
        <taxon>Endopterygota</taxon>
        <taxon>Diptera</taxon>
        <taxon>Nematocera</taxon>
        <taxon>Culicoidea</taxon>
        <taxon>Culicidae</taxon>
        <taxon>Culicinae</taxon>
        <taxon>Culicini</taxon>
        <taxon>Culex</taxon>
        <taxon>Culex</taxon>
    </lineage>
</organism>
<dbReference type="InterPro" id="IPR053207">
    <property type="entry name" value="Non-NMDA_GluR_Accessory"/>
</dbReference>